<evidence type="ECO:0000313" key="1">
    <source>
        <dbReference type="EMBL" id="KKL13247.1"/>
    </source>
</evidence>
<organism evidence="1">
    <name type="scientific">marine sediment metagenome</name>
    <dbReference type="NCBI Taxonomy" id="412755"/>
    <lineage>
        <taxon>unclassified sequences</taxon>
        <taxon>metagenomes</taxon>
        <taxon>ecological metagenomes</taxon>
    </lineage>
</organism>
<dbReference type="AlphaFoldDB" id="A0A0F9BHF2"/>
<name>A0A0F9BHF2_9ZZZZ</name>
<comment type="caution">
    <text evidence="1">The sequence shown here is derived from an EMBL/GenBank/DDBJ whole genome shotgun (WGS) entry which is preliminary data.</text>
</comment>
<dbReference type="EMBL" id="LAZR01040937">
    <property type="protein sequence ID" value="KKL13247.1"/>
    <property type="molecule type" value="Genomic_DNA"/>
</dbReference>
<sequence length="70" mass="8025">MPKTYTMILDERGAMMESILIAENDKLKLDKIAKDVSKYPMTYDMIVGYLVRQYEEGKDIIGESDDTKTA</sequence>
<reference evidence="1" key="1">
    <citation type="journal article" date="2015" name="Nature">
        <title>Complex archaea that bridge the gap between prokaryotes and eukaryotes.</title>
        <authorList>
            <person name="Spang A."/>
            <person name="Saw J.H."/>
            <person name="Jorgensen S.L."/>
            <person name="Zaremba-Niedzwiedzka K."/>
            <person name="Martijn J."/>
            <person name="Lind A.E."/>
            <person name="van Eijk R."/>
            <person name="Schleper C."/>
            <person name="Guy L."/>
            <person name="Ettema T.J."/>
        </authorList>
    </citation>
    <scope>NUCLEOTIDE SEQUENCE</scope>
</reference>
<accession>A0A0F9BHF2</accession>
<proteinExistence type="predicted"/>
<gene>
    <name evidence="1" type="ORF">LCGC14_2527650</name>
</gene>
<protein>
    <submittedName>
        <fullName evidence="1">Uncharacterized protein</fullName>
    </submittedName>
</protein>